<dbReference type="InterPro" id="IPR036396">
    <property type="entry name" value="Cyt_P450_sf"/>
</dbReference>
<dbReference type="PANTHER" id="PTHR46206:SF6">
    <property type="entry name" value="CYTOCHROME P450 MONOOXYGENASE AN1598-RELATED"/>
    <property type="match status" value="1"/>
</dbReference>
<dbReference type="SUPFAM" id="SSF48264">
    <property type="entry name" value="Cytochrome P450"/>
    <property type="match status" value="1"/>
</dbReference>
<comment type="subcellular location">
    <subcellularLocation>
        <location evidence="2">Membrane</location>
        <topology evidence="2">Single-pass membrane protein</topology>
    </subcellularLocation>
</comment>
<keyword evidence="9" id="KW-0503">Monooxygenase</keyword>
<comment type="similarity">
    <text evidence="4">Belongs to the cytochrome P450 family.</text>
</comment>
<evidence type="ECO:0000256" key="4">
    <source>
        <dbReference type="ARBA" id="ARBA00010617"/>
    </source>
</evidence>
<dbReference type="GO" id="GO:0016705">
    <property type="term" value="F:oxidoreductase activity, acting on paired donors, with incorporation or reduction of molecular oxygen"/>
    <property type="evidence" value="ECO:0007669"/>
    <property type="project" value="InterPro"/>
</dbReference>
<organism evidence="10 11">
    <name type="scientific">Stachybotrys chartarum (strain CBS 109288 / IBT 7711)</name>
    <name type="common">Toxic black mold</name>
    <name type="synonym">Stilbospora chartarum</name>
    <dbReference type="NCBI Taxonomy" id="1280523"/>
    <lineage>
        <taxon>Eukaryota</taxon>
        <taxon>Fungi</taxon>
        <taxon>Dikarya</taxon>
        <taxon>Ascomycota</taxon>
        <taxon>Pezizomycotina</taxon>
        <taxon>Sordariomycetes</taxon>
        <taxon>Hypocreomycetidae</taxon>
        <taxon>Hypocreales</taxon>
        <taxon>Stachybotryaceae</taxon>
        <taxon>Stachybotrys</taxon>
    </lineage>
</organism>
<comment type="pathway">
    <text evidence="3">Mycotoxin biosynthesis.</text>
</comment>
<evidence type="ECO:0000256" key="9">
    <source>
        <dbReference type="ARBA" id="ARBA00023033"/>
    </source>
</evidence>
<evidence type="ECO:0000256" key="7">
    <source>
        <dbReference type="ARBA" id="ARBA00023002"/>
    </source>
</evidence>
<keyword evidence="8" id="KW-0408">Iron</keyword>
<accession>A0A084BA44</accession>
<dbReference type="PANTHER" id="PTHR46206">
    <property type="entry name" value="CYTOCHROME P450"/>
    <property type="match status" value="1"/>
</dbReference>
<comment type="cofactor">
    <cofactor evidence="1">
        <name>heme</name>
        <dbReference type="ChEBI" id="CHEBI:30413"/>
    </cofactor>
</comment>
<dbReference type="GO" id="GO:0016020">
    <property type="term" value="C:membrane"/>
    <property type="evidence" value="ECO:0007669"/>
    <property type="project" value="UniProtKB-SubCell"/>
</dbReference>
<reference evidence="10 11" key="1">
    <citation type="journal article" date="2014" name="BMC Genomics">
        <title>Comparative genome sequencing reveals chemotype-specific gene clusters in the toxigenic black mold Stachybotrys.</title>
        <authorList>
            <person name="Semeiks J."/>
            <person name="Borek D."/>
            <person name="Otwinowski Z."/>
            <person name="Grishin N.V."/>
        </authorList>
    </citation>
    <scope>NUCLEOTIDE SEQUENCE [LARGE SCALE GENOMIC DNA]</scope>
    <source>
        <strain evidence="11">CBS 109288 / IBT 7711</strain>
    </source>
</reference>
<evidence type="ECO:0000256" key="6">
    <source>
        <dbReference type="ARBA" id="ARBA00022723"/>
    </source>
</evidence>
<name>A0A084BA44_STACB</name>
<dbReference type="GO" id="GO:0004497">
    <property type="term" value="F:monooxygenase activity"/>
    <property type="evidence" value="ECO:0007669"/>
    <property type="project" value="UniProtKB-KW"/>
</dbReference>
<protein>
    <submittedName>
        <fullName evidence="10">Uncharacterized protein</fullName>
    </submittedName>
</protein>
<proteinExistence type="inferred from homology"/>
<keyword evidence="6" id="KW-0479">Metal-binding</keyword>
<dbReference type="EMBL" id="KL647570">
    <property type="protein sequence ID" value="KEY74423.1"/>
    <property type="molecule type" value="Genomic_DNA"/>
</dbReference>
<dbReference type="GO" id="GO:0005506">
    <property type="term" value="F:iron ion binding"/>
    <property type="evidence" value="ECO:0007669"/>
    <property type="project" value="InterPro"/>
</dbReference>
<dbReference type="AlphaFoldDB" id="A0A084BA44"/>
<gene>
    <name evidence="10" type="ORF">S7711_04463</name>
</gene>
<evidence type="ECO:0000256" key="3">
    <source>
        <dbReference type="ARBA" id="ARBA00004685"/>
    </source>
</evidence>
<sequence>MSNQTTIIITNIIKSTGGAFGSVPKLWNYSTLLRPFVAWQLPALQNIRGHRAEAKSPVLDKRLKEMEDPDFKSPPDLIQLVIDGTKGQGRSLDYQVNAQFGTGRAALFTTGLTVTHLLYDLVMHPEYIEVLREEVLSLGPVNMSRVNVAKLERMDSFIREFGTIRKVLSPLKLPDGTVLPVGTVLGVDSHNAIFNNSTLENPGVSDGLRFYNLRAKPGNENKYQAVAPGPDHLVFGYGTQACPGRFFAIHEAKVVLARILEKHDFKLKKPHESPMAGAIGILTQADATCEFLFRKRQ</sequence>
<keyword evidence="7" id="KW-0560">Oxidoreductase</keyword>
<evidence type="ECO:0000256" key="2">
    <source>
        <dbReference type="ARBA" id="ARBA00004167"/>
    </source>
</evidence>
<dbReference type="Pfam" id="PF00067">
    <property type="entry name" value="p450"/>
    <property type="match status" value="1"/>
</dbReference>
<evidence type="ECO:0000256" key="8">
    <source>
        <dbReference type="ARBA" id="ARBA00023004"/>
    </source>
</evidence>
<evidence type="ECO:0000313" key="11">
    <source>
        <dbReference type="Proteomes" id="UP000028045"/>
    </source>
</evidence>
<keyword evidence="5" id="KW-0349">Heme</keyword>
<dbReference type="CDD" id="cd11041">
    <property type="entry name" value="CYP503A1-like"/>
    <property type="match status" value="1"/>
</dbReference>
<dbReference type="HOGENOM" id="CLU_022195_1_2_1"/>
<dbReference type="Proteomes" id="UP000028045">
    <property type="component" value="Unassembled WGS sequence"/>
</dbReference>
<evidence type="ECO:0000256" key="1">
    <source>
        <dbReference type="ARBA" id="ARBA00001971"/>
    </source>
</evidence>
<evidence type="ECO:0000256" key="5">
    <source>
        <dbReference type="ARBA" id="ARBA00022617"/>
    </source>
</evidence>
<evidence type="ECO:0000313" key="10">
    <source>
        <dbReference type="EMBL" id="KEY74423.1"/>
    </source>
</evidence>
<dbReference type="InterPro" id="IPR001128">
    <property type="entry name" value="Cyt_P450"/>
</dbReference>
<dbReference type="Gene3D" id="1.10.630.10">
    <property type="entry name" value="Cytochrome P450"/>
    <property type="match status" value="1"/>
</dbReference>
<feature type="non-terminal residue" evidence="10">
    <location>
        <position position="297"/>
    </location>
</feature>
<keyword evidence="11" id="KW-1185">Reference proteome</keyword>
<dbReference type="GO" id="GO:0020037">
    <property type="term" value="F:heme binding"/>
    <property type="evidence" value="ECO:0007669"/>
    <property type="project" value="InterPro"/>
</dbReference>